<evidence type="ECO:0000313" key="1">
    <source>
        <dbReference type="EnsemblPlants" id="Kaladp0108s0013.1.v1.1.CDS.1"/>
    </source>
</evidence>
<keyword evidence="2" id="KW-1185">Reference proteome</keyword>
<accession>A0A7N0V6E7</accession>
<proteinExistence type="predicted"/>
<evidence type="ECO:0000313" key="2">
    <source>
        <dbReference type="Proteomes" id="UP000594263"/>
    </source>
</evidence>
<reference evidence="1" key="1">
    <citation type="submission" date="2021-01" db="UniProtKB">
        <authorList>
            <consortium name="EnsemblPlants"/>
        </authorList>
    </citation>
    <scope>IDENTIFICATION</scope>
</reference>
<dbReference type="AlphaFoldDB" id="A0A7N0V6E7"/>
<dbReference type="Gramene" id="Kaladp0108s0013.1.v1.1">
    <property type="protein sequence ID" value="Kaladp0108s0013.1.v1.1.CDS.1"/>
    <property type="gene ID" value="Kaladp0108s0013.v1.1"/>
</dbReference>
<sequence>MLSLSVQETKKTKPPTTTVATGVSSHQLFFVRLHQSSLLFSHFSSSSELSLPVLDLKMAAQSSISLLANTVFSSLPAASPNELKFRLFPARKTEWREKRLAAVCPRVLAMDRGGGGGEGDVNMNSAVNTNYVVPFEKFNSSSTITRPLAEIKFSEMAFFW</sequence>
<dbReference type="Proteomes" id="UP000594263">
    <property type="component" value="Unplaced"/>
</dbReference>
<organism evidence="1 2">
    <name type="scientific">Kalanchoe fedtschenkoi</name>
    <name type="common">Lavender scallops</name>
    <name type="synonym">South American air plant</name>
    <dbReference type="NCBI Taxonomy" id="63787"/>
    <lineage>
        <taxon>Eukaryota</taxon>
        <taxon>Viridiplantae</taxon>
        <taxon>Streptophyta</taxon>
        <taxon>Embryophyta</taxon>
        <taxon>Tracheophyta</taxon>
        <taxon>Spermatophyta</taxon>
        <taxon>Magnoliopsida</taxon>
        <taxon>eudicotyledons</taxon>
        <taxon>Gunneridae</taxon>
        <taxon>Pentapetalae</taxon>
        <taxon>Saxifragales</taxon>
        <taxon>Crassulaceae</taxon>
        <taxon>Kalanchoe</taxon>
    </lineage>
</organism>
<protein>
    <submittedName>
        <fullName evidence="1">Uncharacterized protein</fullName>
    </submittedName>
</protein>
<name>A0A7N0V6E7_KALFE</name>
<dbReference type="EnsemblPlants" id="Kaladp0108s0013.1.v1.1">
    <property type="protein sequence ID" value="Kaladp0108s0013.1.v1.1.CDS.1"/>
    <property type="gene ID" value="Kaladp0108s0013.v1.1"/>
</dbReference>